<evidence type="ECO:0000259" key="9">
    <source>
        <dbReference type="Pfam" id="PF12161"/>
    </source>
</evidence>
<keyword evidence="4" id="KW-0808">Transferase</keyword>
<evidence type="ECO:0000256" key="6">
    <source>
        <dbReference type="ARBA" id="ARBA00022747"/>
    </source>
</evidence>
<comment type="similarity">
    <text evidence="1">Belongs to the N(4)/N(6)-methyltransferase family.</text>
</comment>
<keyword evidence="5" id="KW-0949">S-adenosyl-L-methionine</keyword>
<comment type="catalytic activity">
    <reaction evidence="7">
        <text>a 2'-deoxyadenosine in DNA + S-adenosyl-L-methionine = an N(6)-methyl-2'-deoxyadenosine in DNA + S-adenosyl-L-homocysteine + H(+)</text>
        <dbReference type="Rhea" id="RHEA:15197"/>
        <dbReference type="Rhea" id="RHEA-COMP:12418"/>
        <dbReference type="Rhea" id="RHEA-COMP:12419"/>
        <dbReference type="ChEBI" id="CHEBI:15378"/>
        <dbReference type="ChEBI" id="CHEBI:57856"/>
        <dbReference type="ChEBI" id="CHEBI:59789"/>
        <dbReference type="ChEBI" id="CHEBI:90615"/>
        <dbReference type="ChEBI" id="CHEBI:90616"/>
        <dbReference type="EC" id="2.1.1.72"/>
    </reaction>
</comment>
<dbReference type="InterPro" id="IPR004546">
    <property type="entry name" value="Restrct_endonuc_T1M"/>
</dbReference>
<proteinExistence type="inferred from homology"/>
<dbReference type="PANTHER" id="PTHR42933">
    <property type="entry name" value="SLR6095 PROTEIN"/>
    <property type="match status" value="1"/>
</dbReference>
<dbReference type="NCBIfam" id="TIGR00497">
    <property type="entry name" value="hsdM"/>
    <property type="match status" value="1"/>
</dbReference>
<dbReference type="InterPro" id="IPR038333">
    <property type="entry name" value="T1MK-like_N_sf"/>
</dbReference>
<dbReference type="InterPro" id="IPR002052">
    <property type="entry name" value="DNA_methylase_N6_adenine_CS"/>
</dbReference>
<sequence>MDTRKEEERAELHRTIWKIADDLRGSVDGWDFKTYVLCTMFYRYISEDLCNFINEDEHRAAKEGNGDPNFDYAKLSDEDAEFLREDMINKKGFFMLPSELFCNVTKNAPNNSNLNITLNHVFKSIEQSSQGSKSNGDFVGLFSDYDVNNIKLGNTLEERNKRFVQLLQVVANMRLGNLQNNVIETFGDAYEYLMGMYASNAGKSGGEYFTPAEVSMLLTKLGTVGKKQVNGVYDPACGSGSLLLKAKTVLGLENISYKFCGQEKNVTSYNLCRMNMFLHGINFSKFSITLGDTLINQQFARDNDNDQGKDENDFIFDLIVSNPPYSTSWEGDSNPVMINDPRFAPAGVLAPKSKADMAFIMHCLAHLSPKGSAAIVCFPGIMYRGGAEQKIRQYLVEHNAVDCVIQLPSNLFFGTSIATCIMVLRKNKRNDTSVLFVDASREFVKSTNSNKLSDENIEQIVKWYTSRQDVEHIAHVASLEEVKSNKYNLSVSTYVEAEDTREKINITELNAQIATICDREQELREQIEKIVSEIEAGSVNFDNSEVAQ</sequence>
<protein>
    <recommendedName>
        <fullName evidence="2">site-specific DNA-methyltransferase (adenine-specific)</fullName>
        <ecNumber evidence="2">2.1.1.72</ecNumber>
    </recommendedName>
</protein>
<gene>
    <name evidence="10" type="ORF">CJ213_01090</name>
</gene>
<dbReference type="GO" id="GO:0009007">
    <property type="term" value="F:site-specific DNA-methyltransferase (adenine-specific) activity"/>
    <property type="evidence" value="ECO:0007669"/>
    <property type="project" value="UniProtKB-EC"/>
</dbReference>
<keyword evidence="3" id="KW-0489">Methyltransferase</keyword>
<evidence type="ECO:0000256" key="1">
    <source>
        <dbReference type="ARBA" id="ARBA00006594"/>
    </source>
</evidence>
<feature type="domain" description="DNA methylase adenine-specific" evidence="8">
    <location>
        <begin position="183"/>
        <end position="502"/>
    </location>
</feature>
<dbReference type="GO" id="GO:0009307">
    <property type="term" value="P:DNA restriction-modification system"/>
    <property type="evidence" value="ECO:0007669"/>
    <property type="project" value="UniProtKB-KW"/>
</dbReference>
<dbReference type="EMBL" id="PNGY01000001">
    <property type="protein sequence ID" value="PMC54767.1"/>
    <property type="molecule type" value="Genomic_DNA"/>
</dbReference>
<dbReference type="InterPro" id="IPR022749">
    <property type="entry name" value="D12N6_MeTrfase_N"/>
</dbReference>
<evidence type="ECO:0000313" key="11">
    <source>
        <dbReference type="Proteomes" id="UP000235293"/>
    </source>
</evidence>
<dbReference type="Proteomes" id="UP000235293">
    <property type="component" value="Unassembled WGS sequence"/>
</dbReference>
<evidence type="ECO:0000256" key="4">
    <source>
        <dbReference type="ARBA" id="ARBA00022679"/>
    </source>
</evidence>
<dbReference type="PROSITE" id="PS00092">
    <property type="entry name" value="N6_MTASE"/>
    <property type="match status" value="1"/>
</dbReference>
<dbReference type="EC" id="2.1.1.72" evidence="2"/>
<dbReference type="GO" id="GO:0032259">
    <property type="term" value="P:methylation"/>
    <property type="evidence" value="ECO:0007669"/>
    <property type="project" value="UniProtKB-KW"/>
</dbReference>
<dbReference type="InterPro" id="IPR003356">
    <property type="entry name" value="DNA_methylase_A-5"/>
</dbReference>
<dbReference type="PRINTS" id="PR00507">
    <property type="entry name" value="N12N6MTFRASE"/>
</dbReference>
<evidence type="ECO:0000256" key="2">
    <source>
        <dbReference type="ARBA" id="ARBA00011900"/>
    </source>
</evidence>
<organism evidence="10 11">
    <name type="scientific">Gardnerella swidsinskii</name>
    <dbReference type="NCBI Taxonomy" id="2792979"/>
    <lineage>
        <taxon>Bacteria</taxon>
        <taxon>Bacillati</taxon>
        <taxon>Actinomycetota</taxon>
        <taxon>Actinomycetes</taxon>
        <taxon>Bifidobacteriales</taxon>
        <taxon>Bifidobacteriaceae</taxon>
        <taxon>Gardnerella</taxon>
    </lineage>
</organism>
<dbReference type="SUPFAM" id="SSF53335">
    <property type="entry name" value="S-adenosyl-L-methionine-dependent methyltransferases"/>
    <property type="match status" value="1"/>
</dbReference>
<accession>A0A9X7FEY9</accession>
<dbReference type="InterPro" id="IPR029063">
    <property type="entry name" value="SAM-dependent_MTases_sf"/>
</dbReference>
<dbReference type="Pfam" id="PF02384">
    <property type="entry name" value="N6_Mtase"/>
    <property type="match status" value="1"/>
</dbReference>
<dbReference type="Gene3D" id="1.20.1260.30">
    <property type="match status" value="1"/>
</dbReference>
<keyword evidence="6" id="KW-0680">Restriction system</keyword>
<evidence type="ECO:0000256" key="5">
    <source>
        <dbReference type="ARBA" id="ARBA00022691"/>
    </source>
</evidence>
<evidence type="ECO:0000313" key="10">
    <source>
        <dbReference type="EMBL" id="PMC54767.1"/>
    </source>
</evidence>
<dbReference type="PANTHER" id="PTHR42933:SF1">
    <property type="entry name" value="SITE-SPECIFIC DNA-METHYLTRANSFERASE (ADENINE-SPECIFIC)"/>
    <property type="match status" value="1"/>
</dbReference>
<evidence type="ECO:0000256" key="3">
    <source>
        <dbReference type="ARBA" id="ARBA00022603"/>
    </source>
</evidence>
<evidence type="ECO:0000256" key="7">
    <source>
        <dbReference type="ARBA" id="ARBA00047942"/>
    </source>
</evidence>
<reference evidence="10 11" key="1">
    <citation type="submission" date="2017-09" db="EMBL/GenBank/DDBJ databases">
        <title>Bacterial strain isolated from the female urinary microbiota.</title>
        <authorList>
            <person name="Thomas-White K."/>
            <person name="Kumar N."/>
            <person name="Forster S."/>
            <person name="Putonti C."/>
            <person name="Lawley T."/>
            <person name="Wolfe A.J."/>
        </authorList>
    </citation>
    <scope>NUCLEOTIDE SEQUENCE [LARGE SCALE GENOMIC DNA]</scope>
    <source>
        <strain evidence="10 11">UMB0411</strain>
    </source>
</reference>
<name>A0A9X7FEY9_9BIFI</name>
<evidence type="ECO:0000259" key="8">
    <source>
        <dbReference type="Pfam" id="PF02384"/>
    </source>
</evidence>
<dbReference type="GO" id="GO:0003677">
    <property type="term" value="F:DNA binding"/>
    <property type="evidence" value="ECO:0007669"/>
    <property type="project" value="InterPro"/>
</dbReference>
<comment type="caution">
    <text evidence="10">The sequence shown here is derived from an EMBL/GenBank/DDBJ whole genome shotgun (WGS) entry which is preliminary data.</text>
</comment>
<dbReference type="GO" id="GO:0008170">
    <property type="term" value="F:N-methyltransferase activity"/>
    <property type="evidence" value="ECO:0007669"/>
    <property type="project" value="InterPro"/>
</dbReference>
<feature type="domain" description="N6 adenine-specific DNA methyltransferase N-terminal" evidence="9">
    <location>
        <begin position="12"/>
        <end position="168"/>
    </location>
</feature>
<dbReference type="Gene3D" id="3.40.50.150">
    <property type="entry name" value="Vaccinia Virus protein VP39"/>
    <property type="match status" value="1"/>
</dbReference>
<dbReference type="InterPro" id="IPR051537">
    <property type="entry name" value="DNA_Adenine_Mtase"/>
</dbReference>
<dbReference type="AlphaFoldDB" id="A0A9X7FEY9"/>
<dbReference type="Pfam" id="PF12161">
    <property type="entry name" value="HsdM_N"/>
    <property type="match status" value="1"/>
</dbReference>
<dbReference type="RefSeq" id="WP_102155169.1">
    <property type="nucleotide sequence ID" value="NZ_PNGY01000001.1"/>
</dbReference>